<reference evidence="1 2" key="1">
    <citation type="submission" date="2024-01" db="EMBL/GenBank/DDBJ databases">
        <title>The genomes of 5 underutilized Papilionoideae crops provide insights into root nodulation and disease resistanc.</title>
        <authorList>
            <person name="Jiang F."/>
        </authorList>
    </citation>
    <scope>NUCLEOTIDE SEQUENCE [LARGE SCALE GENOMIC DNA]</scope>
    <source>
        <strain evidence="1">LVBAO_FW01</strain>
        <tissue evidence="1">Leaves</tissue>
    </source>
</reference>
<evidence type="ECO:0000313" key="2">
    <source>
        <dbReference type="Proteomes" id="UP001367508"/>
    </source>
</evidence>
<dbReference type="AlphaFoldDB" id="A0AAN9M971"/>
<evidence type="ECO:0000313" key="1">
    <source>
        <dbReference type="EMBL" id="KAK7350176.1"/>
    </source>
</evidence>
<protein>
    <submittedName>
        <fullName evidence="1">Uncharacterized protein</fullName>
    </submittedName>
</protein>
<name>A0AAN9M971_CANGL</name>
<gene>
    <name evidence="1" type="ORF">VNO77_08401</name>
</gene>
<comment type="caution">
    <text evidence="1">The sequence shown here is derived from an EMBL/GenBank/DDBJ whole genome shotgun (WGS) entry which is preliminary data.</text>
</comment>
<keyword evidence="2" id="KW-1185">Reference proteome</keyword>
<sequence length="109" mass="12116">MLRYGLTGGLSVQHIQLHQSDISQTYWFCYLDGKEGTQGLTEIDESLEQNRGLIRNKENSNWSLGLTLNGMNKIGYRKLEKPCELGKVGTDTAFGPSLAMLSSSYGKLL</sequence>
<organism evidence="1 2">
    <name type="scientific">Canavalia gladiata</name>
    <name type="common">Sword bean</name>
    <name type="synonym">Dolichos gladiatus</name>
    <dbReference type="NCBI Taxonomy" id="3824"/>
    <lineage>
        <taxon>Eukaryota</taxon>
        <taxon>Viridiplantae</taxon>
        <taxon>Streptophyta</taxon>
        <taxon>Embryophyta</taxon>
        <taxon>Tracheophyta</taxon>
        <taxon>Spermatophyta</taxon>
        <taxon>Magnoliopsida</taxon>
        <taxon>eudicotyledons</taxon>
        <taxon>Gunneridae</taxon>
        <taxon>Pentapetalae</taxon>
        <taxon>rosids</taxon>
        <taxon>fabids</taxon>
        <taxon>Fabales</taxon>
        <taxon>Fabaceae</taxon>
        <taxon>Papilionoideae</taxon>
        <taxon>50 kb inversion clade</taxon>
        <taxon>NPAAA clade</taxon>
        <taxon>indigoferoid/millettioid clade</taxon>
        <taxon>Phaseoleae</taxon>
        <taxon>Canavalia</taxon>
    </lineage>
</organism>
<accession>A0AAN9M971</accession>
<dbReference type="Proteomes" id="UP001367508">
    <property type="component" value="Unassembled WGS sequence"/>
</dbReference>
<dbReference type="EMBL" id="JAYMYQ010000002">
    <property type="protein sequence ID" value="KAK7350176.1"/>
    <property type="molecule type" value="Genomic_DNA"/>
</dbReference>
<proteinExistence type="predicted"/>